<gene>
    <name evidence="2" type="ORF">LCGC14_1732290</name>
</gene>
<sequence length="171" mass="20611">MERRQIVDENYLGCQDSCHVIRQERSQSDDLERVVEDLKRQLREKEKKIKGFESVKEYIKNDLNDEIIDEFFKVFEEIVEGNMPIYNSIRDKVSSYEKIKAVFLHSKEELYDLWFIIEENNFDLKHKISEIFCEIVDSYDSLVFDIMVLTNENVDLDELEQESYKTIYIKN</sequence>
<proteinExistence type="predicted"/>
<organism evidence="2">
    <name type="scientific">marine sediment metagenome</name>
    <dbReference type="NCBI Taxonomy" id="412755"/>
    <lineage>
        <taxon>unclassified sequences</taxon>
        <taxon>metagenomes</taxon>
        <taxon>ecological metagenomes</taxon>
    </lineage>
</organism>
<evidence type="ECO:0000256" key="1">
    <source>
        <dbReference type="SAM" id="Coils"/>
    </source>
</evidence>
<protein>
    <submittedName>
        <fullName evidence="2">Uncharacterized protein</fullName>
    </submittedName>
</protein>
<dbReference type="EMBL" id="LAZR01015732">
    <property type="protein sequence ID" value="KKM07604.1"/>
    <property type="molecule type" value="Genomic_DNA"/>
</dbReference>
<keyword evidence="1" id="KW-0175">Coiled coil</keyword>
<reference evidence="2" key="1">
    <citation type="journal article" date="2015" name="Nature">
        <title>Complex archaea that bridge the gap between prokaryotes and eukaryotes.</title>
        <authorList>
            <person name="Spang A."/>
            <person name="Saw J.H."/>
            <person name="Jorgensen S.L."/>
            <person name="Zaremba-Niedzwiedzka K."/>
            <person name="Martijn J."/>
            <person name="Lind A.E."/>
            <person name="van Eijk R."/>
            <person name="Schleper C."/>
            <person name="Guy L."/>
            <person name="Ettema T.J."/>
        </authorList>
    </citation>
    <scope>NUCLEOTIDE SEQUENCE</scope>
</reference>
<name>A0A0F9H8Z7_9ZZZZ</name>
<feature type="coiled-coil region" evidence="1">
    <location>
        <begin position="21"/>
        <end position="55"/>
    </location>
</feature>
<evidence type="ECO:0000313" key="2">
    <source>
        <dbReference type="EMBL" id="KKM07604.1"/>
    </source>
</evidence>
<dbReference type="AlphaFoldDB" id="A0A0F9H8Z7"/>
<comment type="caution">
    <text evidence="2">The sequence shown here is derived from an EMBL/GenBank/DDBJ whole genome shotgun (WGS) entry which is preliminary data.</text>
</comment>
<accession>A0A0F9H8Z7</accession>